<dbReference type="GO" id="GO:0005524">
    <property type="term" value="F:ATP binding"/>
    <property type="evidence" value="ECO:0007669"/>
    <property type="project" value="UniProtKB-KW"/>
</dbReference>
<dbReference type="RefSeq" id="WP_151150348.1">
    <property type="nucleotide sequence ID" value="NZ_WAIE01000002.1"/>
</dbReference>
<comment type="catalytic activity">
    <reaction evidence="1">
        <text>ATP + protein L-histidine = ADP + protein N-phospho-L-histidine.</text>
        <dbReference type="EC" id="2.7.13.3"/>
    </reaction>
</comment>
<keyword evidence="12" id="KW-1185">Reference proteome</keyword>
<dbReference type="GO" id="GO:0000155">
    <property type="term" value="F:phosphorelay sensor kinase activity"/>
    <property type="evidence" value="ECO:0007669"/>
    <property type="project" value="InterPro"/>
</dbReference>
<dbReference type="SUPFAM" id="SSF55785">
    <property type="entry name" value="PYP-like sensor domain (PAS domain)"/>
    <property type="match status" value="1"/>
</dbReference>
<evidence type="ECO:0000256" key="7">
    <source>
        <dbReference type="ARBA" id="ARBA00022840"/>
    </source>
</evidence>
<dbReference type="InterPro" id="IPR004358">
    <property type="entry name" value="Sig_transdc_His_kin-like_C"/>
</dbReference>
<dbReference type="InterPro" id="IPR035965">
    <property type="entry name" value="PAS-like_dom_sf"/>
</dbReference>
<protein>
    <recommendedName>
        <fullName evidence="2">histidine kinase</fullName>
        <ecNumber evidence="2">2.7.13.3</ecNumber>
    </recommendedName>
</protein>
<proteinExistence type="predicted"/>
<dbReference type="PRINTS" id="PR00344">
    <property type="entry name" value="BCTRLSENSOR"/>
</dbReference>
<dbReference type="SMART" id="SM00387">
    <property type="entry name" value="HATPase_c"/>
    <property type="match status" value="1"/>
</dbReference>
<dbReference type="PROSITE" id="PS50109">
    <property type="entry name" value="HIS_KIN"/>
    <property type="match status" value="1"/>
</dbReference>
<evidence type="ECO:0000256" key="2">
    <source>
        <dbReference type="ARBA" id="ARBA00012438"/>
    </source>
</evidence>
<dbReference type="CDD" id="cd00082">
    <property type="entry name" value="HisKA"/>
    <property type="match status" value="1"/>
</dbReference>
<feature type="domain" description="Histidine kinase" evidence="10">
    <location>
        <begin position="381"/>
        <end position="589"/>
    </location>
</feature>
<comment type="caution">
    <text evidence="11">The sequence shown here is derived from an EMBL/GenBank/DDBJ whole genome shotgun (WGS) entry which is preliminary data.</text>
</comment>
<keyword evidence="6" id="KW-0418">Kinase</keyword>
<dbReference type="SUPFAM" id="SSF55874">
    <property type="entry name" value="ATPase domain of HSP90 chaperone/DNA topoisomerase II/histidine kinase"/>
    <property type="match status" value="1"/>
</dbReference>
<dbReference type="Pfam" id="PF00512">
    <property type="entry name" value="HisKA"/>
    <property type="match status" value="1"/>
</dbReference>
<evidence type="ECO:0000259" key="10">
    <source>
        <dbReference type="PROSITE" id="PS50109"/>
    </source>
</evidence>
<dbReference type="SUPFAM" id="SSF47384">
    <property type="entry name" value="Homodimeric domain of signal transducing histidine kinase"/>
    <property type="match status" value="1"/>
</dbReference>
<organism evidence="11 12">
    <name type="scientific">Pseudodesulfovibrio senegalensis</name>
    <dbReference type="NCBI Taxonomy" id="1721087"/>
    <lineage>
        <taxon>Bacteria</taxon>
        <taxon>Pseudomonadati</taxon>
        <taxon>Thermodesulfobacteriota</taxon>
        <taxon>Desulfovibrionia</taxon>
        <taxon>Desulfovibrionales</taxon>
        <taxon>Desulfovibrionaceae</taxon>
    </lineage>
</organism>
<evidence type="ECO:0000256" key="9">
    <source>
        <dbReference type="SAM" id="Phobius"/>
    </source>
</evidence>
<keyword evidence="8" id="KW-0902">Two-component regulatory system</keyword>
<dbReference type="InterPro" id="IPR003594">
    <property type="entry name" value="HATPase_dom"/>
</dbReference>
<gene>
    <name evidence="11" type="ORF">F8A88_06570</name>
</gene>
<keyword evidence="9" id="KW-1133">Transmembrane helix</keyword>
<dbReference type="EC" id="2.7.13.3" evidence="2"/>
<dbReference type="InterPro" id="IPR005467">
    <property type="entry name" value="His_kinase_dom"/>
</dbReference>
<reference evidence="11 12" key="1">
    <citation type="journal article" date="2017" name="Int. J. Syst. Evol. Microbiol.">
        <title>Desulfovibrio senegalensis sp. nov., a mesophilic sulfate reducer isolated from marine sediment.</title>
        <authorList>
            <person name="Thioye A."/>
            <person name="Gam Z.B.A."/>
            <person name="Mbengue M."/>
            <person name="Cayol J.L."/>
            <person name="Joseph-Bartoli M."/>
            <person name="Toure-Kane C."/>
            <person name="Labat M."/>
        </authorList>
    </citation>
    <scope>NUCLEOTIDE SEQUENCE [LARGE SCALE GENOMIC DNA]</scope>
    <source>
        <strain evidence="11 12">DSM 101509</strain>
    </source>
</reference>
<evidence type="ECO:0000313" key="11">
    <source>
        <dbReference type="EMBL" id="KAB1442126.1"/>
    </source>
</evidence>
<keyword evidence="4" id="KW-0808">Transferase</keyword>
<evidence type="ECO:0000256" key="8">
    <source>
        <dbReference type="ARBA" id="ARBA00023012"/>
    </source>
</evidence>
<dbReference type="InterPro" id="IPR036097">
    <property type="entry name" value="HisK_dim/P_sf"/>
</dbReference>
<dbReference type="Gene3D" id="3.30.565.10">
    <property type="entry name" value="Histidine kinase-like ATPase, C-terminal domain"/>
    <property type="match status" value="1"/>
</dbReference>
<keyword evidence="9" id="KW-0472">Membrane</keyword>
<dbReference type="InterPro" id="IPR036890">
    <property type="entry name" value="HATPase_C_sf"/>
</dbReference>
<evidence type="ECO:0000256" key="6">
    <source>
        <dbReference type="ARBA" id="ARBA00022777"/>
    </source>
</evidence>
<dbReference type="AlphaFoldDB" id="A0A6N6N5G8"/>
<dbReference type="SMART" id="SM00388">
    <property type="entry name" value="HisKA"/>
    <property type="match status" value="1"/>
</dbReference>
<dbReference type="Gene3D" id="1.10.287.130">
    <property type="match status" value="1"/>
</dbReference>
<evidence type="ECO:0000256" key="1">
    <source>
        <dbReference type="ARBA" id="ARBA00000085"/>
    </source>
</evidence>
<keyword evidence="7" id="KW-0067">ATP-binding</keyword>
<feature type="transmembrane region" description="Helical" evidence="9">
    <location>
        <begin position="12"/>
        <end position="32"/>
    </location>
</feature>
<dbReference type="PANTHER" id="PTHR43065">
    <property type="entry name" value="SENSOR HISTIDINE KINASE"/>
    <property type="match status" value="1"/>
</dbReference>
<evidence type="ECO:0000256" key="3">
    <source>
        <dbReference type="ARBA" id="ARBA00022553"/>
    </source>
</evidence>
<keyword evidence="9" id="KW-0812">Transmembrane</keyword>
<evidence type="ECO:0000256" key="4">
    <source>
        <dbReference type="ARBA" id="ARBA00022679"/>
    </source>
</evidence>
<name>A0A6N6N5G8_9BACT</name>
<dbReference type="Proteomes" id="UP000438699">
    <property type="component" value="Unassembled WGS sequence"/>
</dbReference>
<keyword evidence="5" id="KW-0547">Nucleotide-binding</keyword>
<evidence type="ECO:0000313" key="12">
    <source>
        <dbReference type="Proteomes" id="UP000438699"/>
    </source>
</evidence>
<dbReference type="EMBL" id="WAIE01000002">
    <property type="protein sequence ID" value="KAB1442126.1"/>
    <property type="molecule type" value="Genomic_DNA"/>
</dbReference>
<dbReference type="Gene3D" id="3.30.450.20">
    <property type="entry name" value="PAS domain"/>
    <property type="match status" value="1"/>
</dbReference>
<dbReference type="PANTHER" id="PTHR43065:SF10">
    <property type="entry name" value="PEROXIDE STRESS-ACTIVATED HISTIDINE KINASE MAK3"/>
    <property type="match status" value="1"/>
</dbReference>
<dbReference type="Pfam" id="PF02518">
    <property type="entry name" value="HATPase_c"/>
    <property type="match status" value="1"/>
</dbReference>
<accession>A0A6N6N5G8</accession>
<sequence>MEVRSRDNEQGPVVALVLALIVLGVGSLFLTWKSIARQRALVENNLFLSGGSIARGVESNLMRIVRSMGGNRAVYPMFPTLSRDLLQELAASDDFRFIAVVDDRGNVLVSSAPAEDTPQIDFSGIENKVLDSGQTWHFMTSNTQGETLISGLLMRPVIAALLSEKNRKALPGQPPGDSPEIHEQKHASGTRAYLIIGLNADRHLQQFKQYRRAAMLQTGYVFLAAVFLWFLAFAYIRRREQGKRLVRLEQFQNRLLDNMPDGLINVGADGTILAANGSAKMLLAPPDKEADRNLVGRNWKDLPIDDPEPAEVETGEYQWRQHEYHGRNLEILSVPFPEGDNSAPELGLRLVLIRDRTRIRRLEEDLNEARRLATIGSLAAGVAHEVRNPLSSLRGFAQLFAEKLKGQEPLNSYATTMVQEADRLNRVVTDLLYLARPRALAPVEVNLAEEGESLKKLMRFDMEHGGVEPVFDFKAPTVWADPDALKQVLLNLTANSLDALGKNEGEKIVGISSHSQDRGVWVCVNDNGSGMDEEIRQQALEPFFTAKSKGTGLGLAIVHNIMRAHKGQISIDSSPDQGTTVRLFFPNPADEDTET</sequence>
<evidence type="ECO:0000256" key="5">
    <source>
        <dbReference type="ARBA" id="ARBA00022741"/>
    </source>
</evidence>
<feature type="transmembrane region" description="Helical" evidence="9">
    <location>
        <begin position="214"/>
        <end position="236"/>
    </location>
</feature>
<dbReference type="InterPro" id="IPR003661">
    <property type="entry name" value="HisK_dim/P_dom"/>
</dbReference>
<dbReference type="OrthoDB" id="9773941at2"/>
<keyword evidence="3" id="KW-0597">Phosphoprotein</keyword>